<keyword evidence="2" id="KW-1185">Reference proteome</keyword>
<dbReference type="Proteomes" id="UP000248926">
    <property type="component" value="Unassembled WGS sequence"/>
</dbReference>
<proteinExistence type="predicted"/>
<evidence type="ECO:0000313" key="2">
    <source>
        <dbReference type="Proteomes" id="UP000248926"/>
    </source>
</evidence>
<organism evidence="1 2">
    <name type="scientific">Dyella jiangningensis</name>
    <dbReference type="NCBI Taxonomy" id="1379159"/>
    <lineage>
        <taxon>Bacteria</taxon>
        <taxon>Pseudomonadati</taxon>
        <taxon>Pseudomonadota</taxon>
        <taxon>Gammaproteobacteria</taxon>
        <taxon>Lysobacterales</taxon>
        <taxon>Rhodanobacteraceae</taxon>
        <taxon>Dyella</taxon>
    </lineage>
</organism>
<reference evidence="1 2" key="1">
    <citation type="journal article" date="2018" name="Genet. Mol. Biol.">
        <title>The genome sequence of Dyella jiangningensis FCAV SCS01 from a lignocellulose-decomposing microbial consortium metagenome reveals potential for biotechnological applications.</title>
        <authorList>
            <person name="Desiderato J.G."/>
            <person name="Alvarenga D.O."/>
            <person name="Constancio M.T.L."/>
            <person name="Alves L.M.C."/>
            <person name="Varani A.M."/>
        </authorList>
    </citation>
    <scope>NUCLEOTIDE SEQUENCE [LARGE SCALE GENOMIC DNA]</scope>
    <source>
        <strain evidence="1 2">FCAV SCS01</strain>
    </source>
</reference>
<comment type="caution">
    <text evidence="1">The sequence shown here is derived from an EMBL/GenBank/DDBJ whole genome shotgun (WGS) entry which is preliminary data.</text>
</comment>
<evidence type="ECO:0008006" key="3">
    <source>
        <dbReference type="Google" id="ProtNLM"/>
    </source>
</evidence>
<accession>A0A328P3U5</accession>
<dbReference type="EMBL" id="NFZS01000004">
    <property type="protein sequence ID" value="RAO75382.1"/>
    <property type="molecule type" value="Genomic_DNA"/>
</dbReference>
<dbReference type="AlphaFoldDB" id="A0A328P3U5"/>
<protein>
    <recommendedName>
        <fullName evidence="3">SHOCT domain-containing protein</fullName>
    </recommendedName>
</protein>
<evidence type="ECO:0000313" key="1">
    <source>
        <dbReference type="EMBL" id="RAO75382.1"/>
    </source>
</evidence>
<gene>
    <name evidence="1" type="ORF">CA260_14960</name>
</gene>
<sequence length="69" mass="7470">MIPALLATACLALGGCGGRTHVVQANHETCGKQMTDLQDALASGAMTEHEYNKAHRAAMERCTRRDDRD</sequence>
<name>A0A328P3U5_9GAMM</name>